<evidence type="ECO:0000259" key="3">
    <source>
        <dbReference type="Pfam" id="PF20152"/>
    </source>
</evidence>
<dbReference type="AlphaFoldDB" id="A0A9P6E7L5"/>
<keyword evidence="2" id="KW-0812">Transmembrane</keyword>
<feature type="domain" description="DUF6534" evidence="3">
    <location>
        <begin position="166"/>
        <end position="252"/>
    </location>
</feature>
<feature type="region of interest" description="Disordered" evidence="1">
    <location>
        <begin position="271"/>
        <end position="339"/>
    </location>
</feature>
<dbReference type="PANTHER" id="PTHR40465">
    <property type="entry name" value="CHROMOSOME 1, WHOLE GENOME SHOTGUN SEQUENCE"/>
    <property type="match status" value="1"/>
</dbReference>
<feature type="transmembrane region" description="Helical" evidence="2">
    <location>
        <begin position="12"/>
        <end position="33"/>
    </location>
</feature>
<name>A0A9P6E7L5_9AGAR</name>
<protein>
    <recommendedName>
        <fullName evidence="3">DUF6534 domain-containing protein</fullName>
    </recommendedName>
</protein>
<evidence type="ECO:0000256" key="1">
    <source>
        <dbReference type="SAM" id="MobiDB-lite"/>
    </source>
</evidence>
<proteinExistence type="predicted"/>
<dbReference type="InterPro" id="IPR045339">
    <property type="entry name" value="DUF6534"/>
</dbReference>
<gene>
    <name evidence="4" type="ORF">CPB83DRAFT_646471</name>
</gene>
<sequence length="339" mass="38070">MQSTSSFATPLILSALVNMYLYGVLNVQVYIYYLSFPLDALSLKLFVYGIFANDTASVIMNIYDIYHWFAKDFGSVSALDQVMLSPVYVPMMGSIVAGSVQLFYSYRIFLLERKAWPISLFIVLVVLTQVMGAFWGGYVGLRAKQFSIAAKVTPLAPALITFIAPAVIDTLIVITMAYLLRRESSSSGRDMRVSVIRIVQLIAETNLLSTCIALISIILFLACKDANYFTFPSLLLGRIYSNSLLLILNNRQFLEINLQNSPPSMNVDIFPMTTRRGRPPTDEIPDQSQRESHEIRIGSNTSVHTEGHGGDDRKRNRSRTSFSESTTWRTNLNPRVETL</sequence>
<dbReference type="EMBL" id="MU157907">
    <property type="protein sequence ID" value="KAF9523965.1"/>
    <property type="molecule type" value="Genomic_DNA"/>
</dbReference>
<feature type="compositionally biased region" description="Polar residues" evidence="1">
    <location>
        <begin position="319"/>
        <end position="333"/>
    </location>
</feature>
<keyword evidence="2" id="KW-0472">Membrane</keyword>
<keyword evidence="5" id="KW-1185">Reference proteome</keyword>
<reference evidence="4" key="1">
    <citation type="submission" date="2020-11" db="EMBL/GenBank/DDBJ databases">
        <authorList>
            <consortium name="DOE Joint Genome Institute"/>
            <person name="Ahrendt S."/>
            <person name="Riley R."/>
            <person name="Andreopoulos W."/>
            <person name="Labutti K."/>
            <person name="Pangilinan J."/>
            <person name="Ruiz-Duenas F.J."/>
            <person name="Barrasa J.M."/>
            <person name="Sanchez-Garcia M."/>
            <person name="Camarero S."/>
            <person name="Miyauchi S."/>
            <person name="Serrano A."/>
            <person name="Linde D."/>
            <person name="Babiker R."/>
            <person name="Drula E."/>
            <person name="Ayuso-Fernandez I."/>
            <person name="Pacheco R."/>
            <person name="Padilla G."/>
            <person name="Ferreira P."/>
            <person name="Barriuso J."/>
            <person name="Kellner H."/>
            <person name="Castanera R."/>
            <person name="Alfaro M."/>
            <person name="Ramirez L."/>
            <person name="Pisabarro A.G."/>
            <person name="Kuo A."/>
            <person name="Tritt A."/>
            <person name="Lipzen A."/>
            <person name="He G."/>
            <person name="Yan M."/>
            <person name="Ng V."/>
            <person name="Cullen D."/>
            <person name="Martin F."/>
            <person name="Rosso M.-N."/>
            <person name="Henrissat B."/>
            <person name="Hibbett D."/>
            <person name="Martinez A.T."/>
            <person name="Grigoriev I.V."/>
        </authorList>
    </citation>
    <scope>NUCLEOTIDE SEQUENCE</scope>
    <source>
        <strain evidence="4">CBS 506.95</strain>
    </source>
</reference>
<evidence type="ECO:0000313" key="4">
    <source>
        <dbReference type="EMBL" id="KAF9523965.1"/>
    </source>
</evidence>
<keyword evidence="2" id="KW-1133">Transmembrane helix</keyword>
<feature type="transmembrane region" description="Helical" evidence="2">
    <location>
        <begin position="158"/>
        <end position="180"/>
    </location>
</feature>
<accession>A0A9P6E7L5</accession>
<dbReference type="Proteomes" id="UP000807306">
    <property type="component" value="Unassembled WGS sequence"/>
</dbReference>
<feature type="transmembrane region" description="Helical" evidence="2">
    <location>
        <begin position="201"/>
        <end position="222"/>
    </location>
</feature>
<feature type="transmembrane region" description="Helical" evidence="2">
    <location>
        <begin position="45"/>
        <end position="63"/>
    </location>
</feature>
<evidence type="ECO:0000313" key="5">
    <source>
        <dbReference type="Proteomes" id="UP000807306"/>
    </source>
</evidence>
<evidence type="ECO:0000256" key="2">
    <source>
        <dbReference type="SAM" id="Phobius"/>
    </source>
</evidence>
<comment type="caution">
    <text evidence="4">The sequence shown here is derived from an EMBL/GenBank/DDBJ whole genome shotgun (WGS) entry which is preliminary data.</text>
</comment>
<feature type="transmembrane region" description="Helical" evidence="2">
    <location>
        <begin position="116"/>
        <end position="138"/>
    </location>
</feature>
<dbReference type="Pfam" id="PF20152">
    <property type="entry name" value="DUF6534"/>
    <property type="match status" value="1"/>
</dbReference>
<dbReference type="OrthoDB" id="3010870at2759"/>
<feature type="transmembrane region" description="Helical" evidence="2">
    <location>
        <begin position="83"/>
        <end position="104"/>
    </location>
</feature>
<organism evidence="4 5">
    <name type="scientific">Crepidotus variabilis</name>
    <dbReference type="NCBI Taxonomy" id="179855"/>
    <lineage>
        <taxon>Eukaryota</taxon>
        <taxon>Fungi</taxon>
        <taxon>Dikarya</taxon>
        <taxon>Basidiomycota</taxon>
        <taxon>Agaricomycotina</taxon>
        <taxon>Agaricomycetes</taxon>
        <taxon>Agaricomycetidae</taxon>
        <taxon>Agaricales</taxon>
        <taxon>Agaricineae</taxon>
        <taxon>Crepidotaceae</taxon>
        <taxon>Crepidotus</taxon>
    </lineage>
</organism>
<dbReference type="PANTHER" id="PTHR40465:SF1">
    <property type="entry name" value="DUF6534 DOMAIN-CONTAINING PROTEIN"/>
    <property type="match status" value="1"/>
</dbReference>
<feature type="compositionally biased region" description="Basic and acidic residues" evidence="1">
    <location>
        <begin position="305"/>
        <end position="314"/>
    </location>
</feature>